<evidence type="ECO:0000313" key="7">
    <source>
        <dbReference type="Proteomes" id="UP001209570"/>
    </source>
</evidence>
<comment type="subcellular location">
    <subcellularLocation>
        <location evidence="1">Endomembrane system</location>
        <topology evidence="1">Multi-pass membrane protein</topology>
    </subcellularLocation>
</comment>
<dbReference type="SUPFAM" id="SSF52540">
    <property type="entry name" value="P-loop containing nucleoside triphosphate hydrolases"/>
    <property type="match status" value="1"/>
</dbReference>
<dbReference type="InterPro" id="IPR027417">
    <property type="entry name" value="P-loop_NTPase"/>
</dbReference>
<evidence type="ECO:0000259" key="5">
    <source>
        <dbReference type="Pfam" id="PF00005"/>
    </source>
</evidence>
<dbReference type="PANTHER" id="PTHR24223:SF443">
    <property type="entry name" value="MULTIDRUG-RESISTANCE LIKE PROTEIN 1, ISOFORM I"/>
    <property type="match status" value="1"/>
</dbReference>
<name>A0AAD5LXX8_PYTIN</name>
<dbReference type="AlphaFoldDB" id="A0AAD5LXX8"/>
<dbReference type="PANTHER" id="PTHR24223">
    <property type="entry name" value="ATP-BINDING CASSETTE SUB-FAMILY C"/>
    <property type="match status" value="1"/>
</dbReference>
<proteinExistence type="predicted"/>
<dbReference type="GO" id="GO:0042626">
    <property type="term" value="F:ATPase-coupled transmembrane transporter activity"/>
    <property type="evidence" value="ECO:0007669"/>
    <property type="project" value="TreeGrafter"/>
</dbReference>
<gene>
    <name evidence="6" type="ORF">P43SY_005298</name>
</gene>
<dbReference type="GO" id="GO:0016020">
    <property type="term" value="C:membrane"/>
    <property type="evidence" value="ECO:0007669"/>
    <property type="project" value="TreeGrafter"/>
</dbReference>
<feature type="domain" description="ABC transporter" evidence="5">
    <location>
        <begin position="85"/>
        <end position="126"/>
    </location>
</feature>
<organism evidence="6 7">
    <name type="scientific">Pythium insidiosum</name>
    <name type="common">Pythiosis disease agent</name>
    <dbReference type="NCBI Taxonomy" id="114742"/>
    <lineage>
        <taxon>Eukaryota</taxon>
        <taxon>Sar</taxon>
        <taxon>Stramenopiles</taxon>
        <taxon>Oomycota</taxon>
        <taxon>Peronosporomycetes</taxon>
        <taxon>Pythiales</taxon>
        <taxon>Pythiaceae</taxon>
        <taxon>Pythium</taxon>
    </lineage>
</organism>
<comment type="caution">
    <text evidence="6">The sequence shown here is derived from an EMBL/GenBank/DDBJ whole genome shotgun (WGS) entry which is preliminary data.</text>
</comment>
<evidence type="ECO:0000256" key="1">
    <source>
        <dbReference type="ARBA" id="ARBA00004127"/>
    </source>
</evidence>
<dbReference type="Gene3D" id="3.40.50.300">
    <property type="entry name" value="P-loop containing nucleotide triphosphate hydrolases"/>
    <property type="match status" value="1"/>
</dbReference>
<reference evidence="6" key="1">
    <citation type="submission" date="2021-12" db="EMBL/GenBank/DDBJ databases">
        <title>Prjna785345.</title>
        <authorList>
            <person name="Rujirawat T."/>
            <person name="Krajaejun T."/>
        </authorList>
    </citation>
    <scope>NUCLEOTIDE SEQUENCE</scope>
    <source>
        <strain evidence="6">Pi057C3</strain>
    </source>
</reference>
<evidence type="ECO:0000256" key="2">
    <source>
        <dbReference type="ARBA" id="ARBA00022737"/>
    </source>
</evidence>
<protein>
    <recommendedName>
        <fullName evidence="5">ABC transporter domain-containing protein</fullName>
    </recommendedName>
</protein>
<keyword evidence="3" id="KW-0547">Nucleotide-binding</keyword>
<dbReference type="EMBL" id="JAKCXM010000268">
    <property type="protein sequence ID" value="KAJ0397067.1"/>
    <property type="molecule type" value="Genomic_DNA"/>
</dbReference>
<dbReference type="GO" id="GO:0005524">
    <property type="term" value="F:ATP binding"/>
    <property type="evidence" value="ECO:0007669"/>
    <property type="project" value="UniProtKB-KW"/>
</dbReference>
<dbReference type="GO" id="GO:0016887">
    <property type="term" value="F:ATP hydrolysis activity"/>
    <property type="evidence" value="ECO:0007669"/>
    <property type="project" value="InterPro"/>
</dbReference>
<keyword evidence="2" id="KW-0677">Repeat</keyword>
<keyword evidence="4" id="KW-0067">ATP-binding</keyword>
<sequence length="174" mass="19067">MGRLLSELGYHYKRGEKRHIHAESDGNVRFRDEYIAKKLANRAEVQGSHGKVVGGISRPEVYLDESFCNVNHVTGKTWLTSDKIRGERVGVVGRTGSGKSSLAMALFRMHPLVSGRILVDGVDISRLSLKTILGFDRILVMANGSVVEQGSATSLASDPSSLFYDFLETSLLSI</sequence>
<dbReference type="Pfam" id="PF00005">
    <property type="entry name" value="ABC_tran"/>
    <property type="match status" value="1"/>
</dbReference>
<accession>A0AAD5LXX8</accession>
<dbReference type="Proteomes" id="UP001209570">
    <property type="component" value="Unassembled WGS sequence"/>
</dbReference>
<evidence type="ECO:0000313" key="6">
    <source>
        <dbReference type="EMBL" id="KAJ0397067.1"/>
    </source>
</evidence>
<dbReference type="InterPro" id="IPR003439">
    <property type="entry name" value="ABC_transporter-like_ATP-bd"/>
</dbReference>
<dbReference type="GO" id="GO:0012505">
    <property type="term" value="C:endomembrane system"/>
    <property type="evidence" value="ECO:0007669"/>
    <property type="project" value="UniProtKB-SubCell"/>
</dbReference>
<evidence type="ECO:0000256" key="3">
    <source>
        <dbReference type="ARBA" id="ARBA00022741"/>
    </source>
</evidence>
<evidence type="ECO:0000256" key="4">
    <source>
        <dbReference type="ARBA" id="ARBA00022840"/>
    </source>
</evidence>
<dbReference type="InterPro" id="IPR050173">
    <property type="entry name" value="ABC_transporter_C-like"/>
</dbReference>
<keyword evidence="7" id="KW-1185">Reference proteome</keyword>